<evidence type="ECO:0008006" key="3">
    <source>
        <dbReference type="Google" id="ProtNLM"/>
    </source>
</evidence>
<accession>T0GFK8</accession>
<dbReference type="RefSeq" id="WP_020987633.1">
    <property type="nucleotide sequence ID" value="NZ_AHMO02000008.1"/>
</dbReference>
<evidence type="ECO:0000313" key="2">
    <source>
        <dbReference type="Proteomes" id="UP000015454"/>
    </source>
</evidence>
<name>T0GFK8_9LEPT</name>
<sequence length="243" mass="27032">MKAIQKIFFIALLIFQSAINSEDLSNLKSNFKNSIYAGLSVVDPVRAATISYERYISERITIGLSVNYTLKDFESSNNPAYDACSKLMQFYSCETYDHPKKLGGLAFLKFFPTTGSFFISIAGGKQPNLNVDTHLGQDLNVNNQLSASSATSINFQRTNAAFGVLSLGWRWMLNERFFLQIEGGALKELSGHRSAVVQIDGRAFSPGIQMATINTLLYEQYQISSTKNHPGKIFLNLSFGTKF</sequence>
<proteinExistence type="predicted"/>
<dbReference type="EMBL" id="AHMO02000008">
    <property type="protein sequence ID" value="EQA45604.1"/>
    <property type="molecule type" value="Genomic_DNA"/>
</dbReference>
<reference evidence="1" key="1">
    <citation type="submission" date="2013-05" db="EMBL/GenBank/DDBJ databases">
        <authorList>
            <person name="Harkins D.M."/>
            <person name="Durkin A.S."/>
            <person name="Brinkac L.M."/>
            <person name="Haft D.H."/>
            <person name="Selengut J.D."/>
            <person name="Sanka R."/>
            <person name="DePew J."/>
            <person name="Purushe J."/>
            <person name="Hartskeerl R.A."/>
            <person name="Ahmed A."/>
            <person name="van der Linden H."/>
            <person name="Goris M.G.A."/>
            <person name="Vinetz J.M."/>
            <person name="Sutton G.G."/>
            <person name="Nierman W.C."/>
            <person name="Fouts D.E."/>
        </authorList>
    </citation>
    <scope>NUCLEOTIDE SEQUENCE [LARGE SCALE GENOMIC DNA]</scope>
    <source>
        <strain evidence="1">5399</strain>
    </source>
</reference>
<dbReference type="AlphaFoldDB" id="T0GFK8"/>
<evidence type="ECO:0000313" key="1">
    <source>
        <dbReference type="EMBL" id="EQA45604.1"/>
    </source>
</evidence>
<dbReference type="Proteomes" id="UP000015454">
    <property type="component" value="Unassembled WGS sequence"/>
</dbReference>
<dbReference type="OrthoDB" id="9838519at2"/>
<organism evidence="1 2">
    <name type="scientific">Leptospira broomii serovar Hurstbridge str. 5399</name>
    <dbReference type="NCBI Taxonomy" id="1049789"/>
    <lineage>
        <taxon>Bacteria</taxon>
        <taxon>Pseudomonadati</taxon>
        <taxon>Spirochaetota</taxon>
        <taxon>Spirochaetia</taxon>
        <taxon>Leptospirales</taxon>
        <taxon>Leptospiraceae</taxon>
        <taxon>Leptospira</taxon>
    </lineage>
</organism>
<comment type="caution">
    <text evidence="1">The sequence shown here is derived from an EMBL/GenBank/DDBJ whole genome shotgun (WGS) entry which is preliminary data.</text>
</comment>
<keyword evidence="2" id="KW-1185">Reference proteome</keyword>
<gene>
    <name evidence="1" type="ORF">LEP1GSC050_4168</name>
</gene>
<protein>
    <recommendedName>
        <fullName evidence="3">Outer membrane protein beta-barrel domain protein</fullName>
    </recommendedName>
</protein>